<dbReference type="Pfam" id="PF00589">
    <property type="entry name" value="Phage_integrase"/>
    <property type="match status" value="1"/>
</dbReference>
<dbReference type="InterPro" id="IPR010998">
    <property type="entry name" value="Integrase_recombinase_N"/>
</dbReference>
<keyword evidence="1" id="KW-0238">DNA-binding</keyword>
<reference evidence="4" key="2">
    <citation type="submission" date="2020-09" db="EMBL/GenBank/DDBJ databases">
        <authorList>
            <person name="Sun Q."/>
            <person name="Zhou Y."/>
        </authorList>
    </citation>
    <scope>NUCLEOTIDE SEQUENCE</scope>
    <source>
        <strain evidence="4">CGMCC 1.16134</strain>
    </source>
</reference>
<name>A0A917FVQ4_9BACL</name>
<dbReference type="AlphaFoldDB" id="A0A917FVQ4"/>
<keyword evidence="5" id="KW-1185">Reference proteome</keyword>
<dbReference type="SUPFAM" id="SSF56349">
    <property type="entry name" value="DNA breaking-rejoining enzymes"/>
    <property type="match status" value="1"/>
</dbReference>
<evidence type="ECO:0000313" key="4">
    <source>
        <dbReference type="EMBL" id="GGG07314.1"/>
    </source>
</evidence>
<dbReference type="PANTHER" id="PTHR30349:SF89">
    <property type="entry name" value="INTEGRASE_RECOMBINASE"/>
    <property type="match status" value="1"/>
</dbReference>
<dbReference type="Gene3D" id="1.10.150.130">
    <property type="match status" value="1"/>
</dbReference>
<dbReference type="Proteomes" id="UP000637643">
    <property type="component" value="Unassembled WGS sequence"/>
</dbReference>
<dbReference type="GO" id="GO:0006310">
    <property type="term" value="P:DNA recombination"/>
    <property type="evidence" value="ECO:0007669"/>
    <property type="project" value="UniProtKB-KW"/>
</dbReference>
<evidence type="ECO:0000313" key="5">
    <source>
        <dbReference type="Proteomes" id="UP000637643"/>
    </source>
</evidence>
<dbReference type="Gene3D" id="1.10.443.10">
    <property type="entry name" value="Intergrase catalytic core"/>
    <property type="match status" value="1"/>
</dbReference>
<dbReference type="RefSeq" id="WP_189031342.1">
    <property type="nucleotide sequence ID" value="NZ_BMKR01000042.1"/>
</dbReference>
<evidence type="ECO:0000256" key="1">
    <source>
        <dbReference type="ARBA" id="ARBA00023125"/>
    </source>
</evidence>
<dbReference type="InterPro" id="IPR013762">
    <property type="entry name" value="Integrase-like_cat_sf"/>
</dbReference>
<dbReference type="GO" id="GO:0015074">
    <property type="term" value="P:DNA integration"/>
    <property type="evidence" value="ECO:0007669"/>
    <property type="project" value="InterPro"/>
</dbReference>
<dbReference type="InterPro" id="IPR050090">
    <property type="entry name" value="Tyrosine_recombinase_XerCD"/>
</dbReference>
<comment type="caution">
    <text evidence="4">The sequence shown here is derived from an EMBL/GenBank/DDBJ whole genome shotgun (WGS) entry which is preliminary data.</text>
</comment>
<feature type="domain" description="Tyr recombinase" evidence="3">
    <location>
        <begin position="191"/>
        <end position="372"/>
    </location>
</feature>
<protein>
    <recommendedName>
        <fullName evidence="3">Tyr recombinase domain-containing protein</fullName>
    </recommendedName>
</protein>
<keyword evidence="2" id="KW-0233">DNA recombination</keyword>
<accession>A0A917FVQ4</accession>
<dbReference type="EMBL" id="BMKR01000042">
    <property type="protein sequence ID" value="GGG07314.1"/>
    <property type="molecule type" value="Genomic_DNA"/>
</dbReference>
<dbReference type="PANTHER" id="PTHR30349">
    <property type="entry name" value="PHAGE INTEGRASE-RELATED"/>
    <property type="match status" value="1"/>
</dbReference>
<sequence length="385" mass="44886">MNAILSTIESTEINEIQHLLNKQLSVKSILKLFEGRIHLDAQELLHLINQLLIPRKPEETTYKRKKAPLNNNELFPQVILYFEKYYSQRKYASTTLEIHMRTLRGFLTFLTKTFIEDGPFSSLNDMKSLTKMMVHAYEEYLVDRLNSEQLQLCTVTKYLVTLRLFLKMLSKESIVKISYVIPESLRGRAKRSNDYIEIEEIKVLLDSIVLSKSRVKTRDLAVILLVMELGCRPIEVTNIKLTDVSLSERQITLYCEKSGLRKLKISKDLCMVINKFLEIRSILNVQHEYLFINAFGEPVTRKGIASIFERTNRKAFGELRFNAKALRHTYATNALDNENDFDEVSASMGHKHRCSTEWYIHRSVQRLLNRTLPHNPLKRIEESDA</sequence>
<gene>
    <name evidence="4" type="ORF">GCM10010912_59970</name>
</gene>
<evidence type="ECO:0000259" key="3">
    <source>
        <dbReference type="PROSITE" id="PS51898"/>
    </source>
</evidence>
<dbReference type="InterPro" id="IPR002104">
    <property type="entry name" value="Integrase_catalytic"/>
</dbReference>
<organism evidence="4 5">
    <name type="scientific">Paenibacillus albidus</name>
    <dbReference type="NCBI Taxonomy" id="2041023"/>
    <lineage>
        <taxon>Bacteria</taxon>
        <taxon>Bacillati</taxon>
        <taxon>Bacillota</taxon>
        <taxon>Bacilli</taxon>
        <taxon>Bacillales</taxon>
        <taxon>Paenibacillaceae</taxon>
        <taxon>Paenibacillus</taxon>
    </lineage>
</organism>
<dbReference type="CDD" id="cd00397">
    <property type="entry name" value="DNA_BRE_C"/>
    <property type="match status" value="1"/>
</dbReference>
<proteinExistence type="predicted"/>
<reference evidence="4" key="1">
    <citation type="journal article" date="2014" name="Int. J. Syst. Evol. Microbiol.">
        <title>Complete genome sequence of Corynebacterium casei LMG S-19264T (=DSM 44701T), isolated from a smear-ripened cheese.</title>
        <authorList>
            <consortium name="US DOE Joint Genome Institute (JGI-PGF)"/>
            <person name="Walter F."/>
            <person name="Albersmeier A."/>
            <person name="Kalinowski J."/>
            <person name="Ruckert C."/>
        </authorList>
    </citation>
    <scope>NUCLEOTIDE SEQUENCE</scope>
    <source>
        <strain evidence="4">CGMCC 1.16134</strain>
    </source>
</reference>
<dbReference type="InterPro" id="IPR011010">
    <property type="entry name" value="DNA_brk_join_enz"/>
</dbReference>
<dbReference type="GO" id="GO:0003677">
    <property type="term" value="F:DNA binding"/>
    <property type="evidence" value="ECO:0007669"/>
    <property type="project" value="UniProtKB-KW"/>
</dbReference>
<dbReference type="PROSITE" id="PS51898">
    <property type="entry name" value="TYR_RECOMBINASE"/>
    <property type="match status" value="1"/>
</dbReference>
<evidence type="ECO:0000256" key="2">
    <source>
        <dbReference type="ARBA" id="ARBA00023172"/>
    </source>
</evidence>